<name>A0A0F9XHC6_9ZZZZ</name>
<proteinExistence type="predicted"/>
<dbReference type="AlphaFoldDB" id="A0A0F9XHC6"/>
<reference evidence="1" key="1">
    <citation type="journal article" date="2015" name="Nature">
        <title>Complex archaea that bridge the gap between prokaryotes and eukaryotes.</title>
        <authorList>
            <person name="Spang A."/>
            <person name="Saw J.H."/>
            <person name="Jorgensen S.L."/>
            <person name="Zaremba-Niedzwiedzka K."/>
            <person name="Martijn J."/>
            <person name="Lind A.E."/>
            <person name="van Eijk R."/>
            <person name="Schleper C."/>
            <person name="Guy L."/>
            <person name="Ettema T.J."/>
        </authorList>
    </citation>
    <scope>NUCLEOTIDE SEQUENCE</scope>
</reference>
<sequence length="78" mass="8695">MKLMTGLEVLSSVVKDADTVKLMIRETRNSSETIIHAVVEDVEREFKAVCDKVANNKFSVFIDGVKQFTINGVAYLDS</sequence>
<accession>A0A0F9XHC6</accession>
<gene>
    <name evidence="1" type="ORF">LCGC14_0145870</name>
</gene>
<evidence type="ECO:0000313" key="1">
    <source>
        <dbReference type="EMBL" id="KKN98476.1"/>
    </source>
</evidence>
<organism evidence="1">
    <name type="scientific">marine sediment metagenome</name>
    <dbReference type="NCBI Taxonomy" id="412755"/>
    <lineage>
        <taxon>unclassified sequences</taxon>
        <taxon>metagenomes</taxon>
        <taxon>ecological metagenomes</taxon>
    </lineage>
</organism>
<dbReference type="EMBL" id="LAZR01000051">
    <property type="protein sequence ID" value="KKN98476.1"/>
    <property type="molecule type" value="Genomic_DNA"/>
</dbReference>
<comment type="caution">
    <text evidence="1">The sequence shown here is derived from an EMBL/GenBank/DDBJ whole genome shotgun (WGS) entry which is preliminary data.</text>
</comment>
<protein>
    <submittedName>
        <fullName evidence="1">Uncharacterized protein</fullName>
    </submittedName>
</protein>